<dbReference type="AlphaFoldDB" id="A0A9D2M0L1"/>
<evidence type="ECO:0000313" key="1">
    <source>
        <dbReference type="EMBL" id="HJB38369.1"/>
    </source>
</evidence>
<dbReference type="Gene3D" id="1.10.150.240">
    <property type="entry name" value="Putative phosphatase, domain 2"/>
    <property type="match status" value="1"/>
</dbReference>
<dbReference type="SUPFAM" id="SSF56784">
    <property type="entry name" value="HAD-like"/>
    <property type="match status" value="1"/>
</dbReference>
<dbReference type="EMBL" id="DWXZ01000212">
    <property type="protein sequence ID" value="HJB38369.1"/>
    <property type="molecule type" value="Genomic_DNA"/>
</dbReference>
<dbReference type="CDD" id="cd07505">
    <property type="entry name" value="HAD_BPGM-like"/>
    <property type="match status" value="1"/>
</dbReference>
<dbReference type="PANTHER" id="PTHR18901:SF38">
    <property type="entry name" value="PSEUDOURIDINE-5'-PHOSPHATASE"/>
    <property type="match status" value="1"/>
</dbReference>
<dbReference type="Proteomes" id="UP000824214">
    <property type="component" value="Unassembled WGS sequence"/>
</dbReference>
<dbReference type="PANTHER" id="PTHR18901">
    <property type="entry name" value="2-DEOXYGLUCOSE-6-PHOSPHATE PHOSPHATASE 2"/>
    <property type="match status" value="1"/>
</dbReference>
<dbReference type="Gene3D" id="3.40.50.1000">
    <property type="entry name" value="HAD superfamily/HAD-like"/>
    <property type="match status" value="1"/>
</dbReference>
<protein>
    <submittedName>
        <fullName evidence="1">HAD family phosphatase</fullName>
    </submittedName>
</protein>
<dbReference type="InterPro" id="IPR036412">
    <property type="entry name" value="HAD-like_sf"/>
</dbReference>
<dbReference type="SFLD" id="SFLDG01129">
    <property type="entry name" value="C1.5:_HAD__Beta-PGM__Phosphata"/>
    <property type="match status" value="1"/>
</dbReference>
<gene>
    <name evidence="1" type="ORF">H9942_09950</name>
</gene>
<reference evidence="1" key="1">
    <citation type="journal article" date="2021" name="PeerJ">
        <title>Extensive microbial diversity within the chicken gut microbiome revealed by metagenomics and culture.</title>
        <authorList>
            <person name="Gilroy R."/>
            <person name="Ravi A."/>
            <person name="Getino M."/>
            <person name="Pursley I."/>
            <person name="Horton D.L."/>
            <person name="Alikhan N.F."/>
            <person name="Baker D."/>
            <person name="Gharbi K."/>
            <person name="Hall N."/>
            <person name="Watson M."/>
            <person name="Adriaenssens E.M."/>
            <person name="Foster-Nyarko E."/>
            <person name="Jarju S."/>
            <person name="Secka A."/>
            <person name="Antonio M."/>
            <person name="Oren A."/>
            <person name="Chaudhuri R.R."/>
            <person name="La Ragione R."/>
            <person name="Hildebrand F."/>
            <person name="Pallen M.J."/>
        </authorList>
    </citation>
    <scope>NUCLEOTIDE SEQUENCE</scope>
    <source>
        <strain evidence="1">ChiBcolR8-3208</strain>
    </source>
</reference>
<proteinExistence type="predicted"/>
<evidence type="ECO:0000313" key="2">
    <source>
        <dbReference type="Proteomes" id="UP000824214"/>
    </source>
</evidence>
<dbReference type="Pfam" id="PF00702">
    <property type="entry name" value="Hydrolase"/>
    <property type="match status" value="1"/>
</dbReference>
<dbReference type="InterPro" id="IPR006439">
    <property type="entry name" value="HAD-SF_hydro_IA"/>
</dbReference>
<organism evidence="1 2">
    <name type="scientific">Candidatus Acutalibacter ornithocaccae</name>
    <dbReference type="NCBI Taxonomy" id="2838416"/>
    <lineage>
        <taxon>Bacteria</taxon>
        <taxon>Bacillati</taxon>
        <taxon>Bacillota</taxon>
        <taxon>Clostridia</taxon>
        <taxon>Eubacteriales</taxon>
        <taxon>Acutalibacteraceae</taxon>
        <taxon>Acutalibacter</taxon>
    </lineage>
</organism>
<sequence>MIRCCVFDADGTLLDSMPMWRDITYEYAEQKGVHAPAGLHNTLNRLSLEQCAQHYQGLGVRGTVEEIVKELGQCALEGYRTRVPEKPHAREFLQLLQENRIPVAVATASNREGVLLALERLGMLPLVDYFTTCTEVGKSKEHPDIFTTCAAQFGAAPQETVVFEDSAYAIRTARAAGFPVVAVEDAISTQGKTSDETREGLARLANLVIADYGQLIGRLTPAEDLSQGLGELLG</sequence>
<dbReference type="SFLD" id="SFLDS00003">
    <property type="entry name" value="Haloacid_Dehalogenase"/>
    <property type="match status" value="1"/>
</dbReference>
<accession>A0A9D2M0L1</accession>
<dbReference type="InterPro" id="IPR023198">
    <property type="entry name" value="PGP-like_dom2"/>
</dbReference>
<name>A0A9D2M0L1_9FIRM</name>
<dbReference type="PRINTS" id="PR00413">
    <property type="entry name" value="HADHALOGNASE"/>
</dbReference>
<dbReference type="GO" id="GO:0016791">
    <property type="term" value="F:phosphatase activity"/>
    <property type="evidence" value="ECO:0007669"/>
    <property type="project" value="TreeGrafter"/>
</dbReference>
<dbReference type="NCBIfam" id="TIGR01509">
    <property type="entry name" value="HAD-SF-IA-v3"/>
    <property type="match status" value="1"/>
</dbReference>
<dbReference type="InterPro" id="IPR023214">
    <property type="entry name" value="HAD_sf"/>
</dbReference>
<comment type="caution">
    <text evidence="1">The sequence shown here is derived from an EMBL/GenBank/DDBJ whole genome shotgun (WGS) entry which is preliminary data.</text>
</comment>
<reference evidence="1" key="2">
    <citation type="submission" date="2021-04" db="EMBL/GenBank/DDBJ databases">
        <authorList>
            <person name="Gilroy R."/>
        </authorList>
    </citation>
    <scope>NUCLEOTIDE SEQUENCE</scope>
    <source>
        <strain evidence="1">ChiBcolR8-3208</strain>
    </source>
</reference>